<feature type="chain" id="PRO_5005192670" description="GOLD domain-containing protein" evidence="10">
    <location>
        <begin position="24"/>
        <end position="227"/>
    </location>
</feature>
<evidence type="ECO:0000256" key="7">
    <source>
        <dbReference type="ARBA" id="ARBA00037847"/>
    </source>
</evidence>
<name>A0A0G4IH86_PLABS</name>
<reference evidence="12 13" key="1">
    <citation type="submission" date="2015-02" db="EMBL/GenBank/DDBJ databases">
        <authorList>
            <person name="Chooi Y.-H."/>
        </authorList>
    </citation>
    <scope>NUCLEOTIDE SEQUENCE [LARGE SCALE GENOMIC DNA]</scope>
    <source>
        <strain evidence="12">E3</strain>
    </source>
</reference>
<feature type="transmembrane region" description="Helical" evidence="9">
    <location>
        <begin position="194"/>
        <end position="218"/>
    </location>
</feature>
<keyword evidence="6 9" id="KW-0472">Membrane</keyword>
<keyword evidence="3 8" id="KW-0812">Transmembrane</keyword>
<dbReference type="SMART" id="SM01190">
    <property type="entry name" value="EMP24_GP25L"/>
    <property type="match status" value="1"/>
</dbReference>
<dbReference type="GO" id="GO:0012505">
    <property type="term" value="C:endomembrane system"/>
    <property type="evidence" value="ECO:0007669"/>
    <property type="project" value="UniProtKB-SubCell"/>
</dbReference>
<dbReference type="OrthoDB" id="62956at2759"/>
<evidence type="ECO:0000256" key="3">
    <source>
        <dbReference type="ARBA" id="ARBA00022692"/>
    </source>
</evidence>
<proteinExistence type="inferred from homology"/>
<dbReference type="InterPro" id="IPR036598">
    <property type="entry name" value="GOLD_dom_sf"/>
</dbReference>
<dbReference type="OMA" id="VGEYTFC"/>
<evidence type="ECO:0000256" key="8">
    <source>
        <dbReference type="RuleBase" id="RU003827"/>
    </source>
</evidence>
<evidence type="ECO:0000256" key="9">
    <source>
        <dbReference type="SAM" id="Phobius"/>
    </source>
</evidence>
<dbReference type="PROSITE" id="PS50866">
    <property type="entry name" value="GOLD"/>
    <property type="match status" value="1"/>
</dbReference>
<comment type="subcellular location">
    <subcellularLocation>
        <location evidence="7">Endomembrane system</location>
        <topology evidence="7">Single-pass membrane protein</topology>
    </subcellularLocation>
    <subcellularLocation>
        <location evidence="1 8">Membrane</location>
        <topology evidence="1 8">Single-pass type I membrane protein</topology>
    </subcellularLocation>
</comment>
<dbReference type="InterPro" id="IPR009038">
    <property type="entry name" value="GOLD_dom"/>
</dbReference>
<dbReference type="GO" id="GO:0016020">
    <property type="term" value="C:membrane"/>
    <property type="evidence" value="ECO:0007669"/>
    <property type="project" value="UniProtKB-SubCell"/>
</dbReference>
<keyword evidence="5 9" id="KW-1133">Transmembrane helix</keyword>
<evidence type="ECO:0000256" key="2">
    <source>
        <dbReference type="ARBA" id="ARBA00007104"/>
    </source>
</evidence>
<comment type="similarity">
    <text evidence="2 8">Belongs to the EMP24/GP25L family.</text>
</comment>
<organism evidence="12 13">
    <name type="scientific">Plasmodiophora brassicae</name>
    <name type="common">Clubroot disease agent</name>
    <dbReference type="NCBI Taxonomy" id="37360"/>
    <lineage>
        <taxon>Eukaryota</taxon>
        <taxon>Sar</taxon>
        <taxon>Rhizaria</taxon>
        <taxon>Endomyxa</taxon>
        <taxon>Phytomyxea</taxon>
        <taxon>Plasmodiophorida</taxon>
        <taxon>Plasmodiophoridae</taxon>
        <taxon>Plasmodiophora</taxon>
    </lineage>
</organism>
<evidence type="ECO:0000256" key="10">
    <source>
        <dbReference type="SAM" id="SignalP"/>
    </source>
</evidence>
<protein>
    <recommendedName>
        <fullName evidence="11">GOLD domain-containing protein</fullName>
    </recommendedName>
</protein>
<feature type="domain" description="GOLD" evidence="11">
    <location>
        <begin position="44"/>
        <end position="135"/>
    </location>
</feature>
<accession>A0A0G4IH86</accession>
<sequence length="227" mass="25461">MAATAHLIARLFVLCVVAGVGRAQSWSWSALTLQVEPKAEGASGQCFYEEFEQGAKLEMDYEVIRGGLLDIRLVISGPSTPLYDKVSFFNREDDAANEKLGHIVLDVVQPGVHSICFNNVMSRWTAKVVSFAVKSSSPKDTIENAKLEHLGPVVDSVIKVSEELDAIERIQHHLRIREQLHRDTQESTNSRVQWLAISKAIILISLSSLQLFFIRSWFSDVGQRRRV</sequence>
<evidence type="ECO:0000256" key="5">
    <source>
        <dbReference type="ARBA" id="ARBA00022989"/>
    </source>
</evidence>
<keyword evidence="4 10" id="KW-0732">Signal</keyword>
<dbReference type="SUPFAM" id="SSF101576">
    <property type="entry name" value="Supernatant protein factor (SPF), C-terminal domain"/>
    <property type="match status" value="1"/>
</dbReference>
<dbReference type="STRING" id="37360.A0A0G4IH86"/>
<evidence type="ECO:0000256" key="1">
    <source>
        <dbReference type="ARBA" id="ARBA00004479"/>
    </source>
</evidence>
<evidence type="ECO:0000256" key="4">
    <source>
        <dbReference type="ARBA" id="ARBA00022729"/>
    </source>
</evidence>
<evidence type="ECO:0000256" key="6">
    <source>
        <dbReference type="ARBA" id="ARBA00023136"/>
    </source>
</evidence>
<dbReference type="AlphaFoldDB" id="A0A0G4IH86"/>
<keyword evidence="13" id="KW-1185">Reference proteome</keyword>
<dbReference type="Pfam" id="PF01105">
    <property type="entry name" value="EMP24_GP25L"/>
    <property type="match status" value="1"/>
</dbReference>
<gene>
    <name evidence="12" type="ORF">PBRA_000257</name>
</gene>
<feature type="signal peptide" evidence="10">
    <location>
        <begin position="1"/>
        <end position="23"/>
    </location>
</feature>
<dbReference type="InterPro" id="IPR015720">
    <property type="entry name" value="Emp24-like"/>
</dbReference>
<dbReference type="PANTHER" id="PTHR22811">
    <property type="entry name" value="TRANSMEMBRANE EMP24 DOMAIN-CONTAINING PROTEIN"/>
    <property type="match status" value="1"/>
</dbReference>
<evidence type="ECO:0000259" key="11">
    <source>
        <dbReference type="PROSITE" id="PS50866"/>
    </source>
</evidence>
<evidence type="ECO:0000313" key="12">
    <source>
        <dbReference type="EMBL" id="CEO94472.1"/>
    </source>
</evidence>
<dbReference type="EMBL" id="CDSF01000001">
    <property type="protein sequence ID" value="CEO94472.1"/>
    <property type="molecule type" value="Genomic_DNA"/>
</dbReference>
<evidence type="ECO:0000313" key="13">
    <source>
        <dbReference type="Proteomes" id="UP000039324"/>
    </source>
</evidence>
<dbReference type="Proteomes" id="UP000039324">
    <property type="component" value="Unassembled WGS sequence"/>
</dbReference>